<dbReference type="InterPro" id="IPR001451">
    <property type="entry name" value="Hexapep"/>
</dbReference>
<dbReference type="Proteomes" id="UP000011591">
    <property type="component" value="Unassembled WGS sequence"/>
</dbReference>
<evidence type="ECO:0000256" key="1">
    <source>
        <dbReference type="ARBA" id="ARBA00022679"/>
    </source>
</evidence>
<dbReference type="CDD" id="cd04647">
    <property type="entry name" value="LbH_MAT_like"/>
    <property type="match status" value="1"/>
</dbReference>
<dbReference type="EMBL" id="AOIP01000033">
    <property type="protein sequence ID" value="ELZ03265.1"/>
    <property type="molecule type" value="Genomic_DNA"/>
</dbReference>
<protein>
    <submittedName>
        <fullName evidence="3">O-acetyltransferase</fullName>
    </submittedName>
</protein>
<keyword evidence="4" id="KW-1185">Reference proteome</keyword>
<dbReference type="InterPro" id="IPR011004">
    <property type="entry name" value="Trimer_LpxA-like_sf"/>
</dbReference>
<keyword evidence="1 3" id="KW-0808">Transferase</keyword>
<dbReference type="Gene3D" id="2.160.10.10">
    <property type="entry name" value="Hexapeptide repeat proteins"/>
    <property type="match status" value="1"/>
</dbReference>
<dbReference type="GO" id="GO:0016740">
    <property type="term" value="F:transferase activity"/>
    <property type="evidence" value="ECO:0007669"/>
    <property type="project" value="UniProtKB-KW"/>
</dbReference>
<dbReference type="OrthoDB" id="30669at2157"/>
<gene>
    <name evidence="3" type="ORF">C480_16070</name>
</gene>
<dbReference type="AlphaFoldDB" id="M0AXN0"/>
<evidence type="ECO:0000256" key="2">
    <source>
        <dbReference type="SAM" id="MobiDB-lite"/>
    </source>
</evidence>
<dbReference type="SUPFAM" id="SSF51161">
    <property type="entry name" value="Trimeric LpxA-like enzymes"/>
    <property type="match status" value="1"/>
</dbReference>
<evidence type="ECO:0000313" key="4">
    <source>
        <dbReference type="Proteomes" id="UP000011591"/>
    </source>
</evidence>
<dbReference type="InterPro" id="IPR018357">
    <property type="entry name" value="Hexapep_transf_CS"/>
</dbReference>
<sequence>MTDNPDVTADNSRSRHDRIRRHPTPGVRNSLAHWTSAKHPLRVALNYLFVWFARISPSLRLRRWCLRRLGVTVEPGVSWGLEATPDVFWPELITMEKHAIVGYDATLLCHEFLQDEYRTGEIVVGERAMIGAGAIVLPGVEIGAGASVAANSLVTRDVEPGTTVAGVPARKMGGGSESRGETQTQSQSWSQGQTECTADQKRTEWGQTGGVDGDHGNGDGSGDAEENEESSNA</sequence>
<comment type="caution">
    <text evidence="3">The sequence shown here is derived from an EMBL/GenBank/DDBJ whole genome shotgun (WGS) entry which is preliminary data.</text>
</comment>
<dbReference type="PANTHER" id="PTHR43300">
    <property type="entry name" value="ACETYLTRANSFERASE"/>
    <property type="match status" value="1"/>
</dbReference>
<dbReference type="PANTHER" id="PTHR43300:SF11">
    <property type="entry name" value="ACETYLTRANSFERASE RV3034C-RELATED"/>
    <property type="match status" value="1"/>
</dbReference>
<organism evidence="3 4">
    <name type="scientific">Natrialba aegyptia DSM 13077</name>
    <dbReference type="NCBI Taxonomy" id="1227491"/>
    <lineage>
        <taxon>Archaea</taxon>
        <taxon>Methanobacteriati</taxon>
        <taxon>Methanobacteriota</taxon>
        <taxon>Stenosarchaea group</taxon>
        <taxon>Halobacteria</taxon>
        <taxon>Halobacteriales</taxon>
        <taxon>Natrialbaceae</taxon>
        <taxon>Natrialba</taxon>
    </lineage>
</organism>
<accession>M0AXN0</accession>
<feature type="compositionally biased region" description="Polar residues" evidence="2">
    <location>
        <begin position="1"/>
        <end position="11"/>
    </location>
</feature>
<evidence type="ECO:0000313" key="3">
    <source>
        <dbReference type="EMBL" id="ELZ03265.1"/>
    </source>
</evidence>
<dbReference type="PATRIC" id="fig|1227491.4.peg.3301"/>
<feature type="compositionally biased region" description="Low complexity" evidence="2">
    <location>
        <begin position="182"/>
        <end position="194"/>
    </location>
</feature>
<dbReference type="PROSITE" id="PS00101">
    <property type="entry name" value="HEXAPEP_TRANSFERASES"/>
    <property type="match status" value="1"/>
</dbReference>
<dbReference type="InterPro" id="IPR050179">
    <property type="entry name" value="Trans_hexapeptide_repeat"/>
</dbReference>
<feature type="region of interest" description="Disordered" evidence="2">
    <location>
        <begin position="1"/>
        <end position="24"/>
    </location>
</feature>
<dbReference type="Pfam" id="PF00132">
    <property type="entry name" value="Hexapep"/>
    <property type="match status" value="1"/>
</dbReference>
<reference evidence="3 4" key="1">
    <citation type="journal article" date="2014" name="PLoS Genet.">
        <title>Phylogenetically driven sequencing of extremely halophilic archaea reveals strategies for static and dynamic osmo-response.</title>
        <authorList>
            <person name="Becker E.A."/>
            <person name="Seitzer P.M."/>
            <person name="Tritt A."/>
            <person name="Larsen D."/>
            <person name="Krusor M."/>
            <person name="Yao A.I."/>
            <person name="Wu D."/>
            <person name="Madern D."/>
            <person name="Eisen J.A."/>
            <person name="Darling A.E."/>
            <person name="Facciotti M.T."/>
        </authorList>
    </citation>
    <scope>NUCLEOTIDE SEQUENCE [LARGE SCALE GENOMIC DNA]</scope>
    <source>
        <strain evidence="3 4">DSM 13077</strain>
    </source>
</reference>
<feature type="region of interest" description="Disordered" evidence="2">
    <location>
        <begin position="161"/>
        <end position="233"/>
    </location>
</feature>
<proteinExistence type="predicted"/>
<feature type="compositionally biased region" description="Acidic residues" evidence="2">
    <location>
        <begin position="222"/>
        <end position="233"/>
    </location>
</feature>
<name>M0AXN0_9EURY</name>